<reference evidence="2" key="2">
    <citation type="submission" date="2018-04" db="EMBL/GenBank/DDBJ databases">
        <title>OnivRS2 (Oryza nivara Reference Sequence Version 2).</title>
        <authorList>
            <person name="Zhang J."/>
            <person name="Kudrna D."/>
            <person name="Lee S."/>
            <person name="Talag J."/>
            <person name="Rajasekar S."/>
            <person name="Welchert J."/>
            <person name="Hsing Y.-I."/>
            <person name="Wing R.A."/>
        </authorList>
    </citation>
    <scope>NUCLEOTIDE SEQUENCE [LARGE SCALE GENOMIC DNA]</scope>
</reference>
<dbReference type="Proteomes" id="UP000006591">
    <property type="component" value="Chromosome 1"/>
</dbReference>
<dbReference type="PROSITE" id="PS51257">
    <property type="entry name" value="PROKAR_LIPOPROTEIN"/>
    <property type="match status" value="1"/>
</dbReference>
<organism evidence="2">
    <name type="scientific">Oryza nivara</name>
    <name type="common">Indian wild rice</name>
    <name type="synonym">Oryza sativa f. spontanea</name>
    <dbReference type="NCBI Taxonomy" id="4536"/>
    <lineage>
        <taxon>Eukaryota</taxon>
        <taxon>Viridiplantae</taxon>
        <taxon>Streptophyta</taxon>
        <taxon>Embryophyta</taxon>
        <taxon>Tracheophyta</taxon>
        <taxon>Spermatophyta</taxon>
        <taxon>Magnoliopsida</taxon>
        <taxon>Liliopsida</taxon>
        <taxon>Poales</taxon>
        <taxon>Poaceae</taxon>
        <taxon>BOP clade</taxon>
        <taxon>Oryzoideae</taxon>
        <taxon>Oryzeae</taxon>
        <taxon>Oryzinae</taxon>
        <taxon>Oryza</taxon>
    </lineage>
</organism>
<accession>A0A0E0FRB2</accession>
<feature type="region of interest" description="Disordered" evidence="1">
    <location>
        <begin position="1"/>
        <end position="128"/>
    </location>
</feature>
<evidence type="ECO:0000256" key="1">
    <source>
        <dbReference type="SAM" id="MobiDB-lite"/>
    </source>
</evidence>
<dbReference type="AlphaFoldDB" id="A0A0E0FRB2"/>
<reference evidence="2" key="1">
    <citation type="submission" date="2015-04" db="UniProtKB">
        <authorList>
            <consortium name="EnsemblPlants"/>
        </authorList>
    </citation>
    <scope>IDENTIFICATION</scope>
    <source>
        <strain evidence="2">SL10</strain>
    </source>
</reference>
<sequence>MLKEKRVVKLATSPVAASQSCTGGGVVEGQGGDRSRRLHVADGEEGDEAGSASDQRKAGHRRRPEPASARKPQGGLIGWVGSSGTDGSGAQELSRGGSSAQNLGNDNGNGGTGARDLGGDDKDGGSGAWELVDSGVNLEGGSNIMLTGGLPSSFSPSPFLRIVILPCQI</sequence>
<keyword evidence="3" id="KW-1185">Reference proteome</keyword>
<feature type="compositionally biased region" description="Basic and acidic residues" evidence="1">
    <location>
        <begin position="31"/>
        <end position="42"/>
    </location>
</feature>
<dbReference type="HOGENOM" id="CLU_1581036_0_0_1"/>
<dbReference type="EnsemblPlants" id="ONIVA01G30660.1">
    <property type="protein sequence ID" value="ONIVA01G30660.1"/>
    <property type="gene ID" value="ONIVA01G30660"/>
</dbReference>
<protein>
    <submittedName>
        <fullName evidence="2">Uncharacterized protein</fullName>
    </submittedName>
</protein>
<evidence type="ECO:0000313" key="3">
    <source>
        <dbReference type="Proteomes" id="UP000006591"/>
    </source>
</evidence>
<name>A0A0E0FRB2_ORYNI</name>
<dbReference type="Gramene" id="ONIVA01G30660.1">
    <property type="protein sequence ID" value="ONIVA01G30660.1"/>
    <property type="gene ID" value="ONIVA01G30660"/>
</dbReference>
<evidence type="ECO:0000313" key="2">
    <source>
        <dbReference type="EnsemblPlants" id="ONIVA01G30660.1"/>
    </source>
</evidence>
<proteinExistence type="predicted"/>